<dbReference type="GeneID" id="71980960"/>
<feature type="compositionally biased region" description="Basic and acidic residues" evidence="12">
    <location>
        <begin position="27"/>
        <end position="47"/>
    </location>
</feature>
<evidence type="ECO:0000256" key="4">
    <source>
        <dbReference type="ARBA" id="ARBA00017788"/>
    </source>
</evidence>
<keyword evidence="6 11" id="KW-0489">Methyltransferase</keyword>
<organism evidence="13 14">
    <name type="scientific">Passalora fulva</name>
    <name type="common">Tomato leaf mold</name>
    <name type="synonym">Cladosporium fulvum</name>
    <dbReference type="NCBI Taxonomy" id="5499"/>
    <lineage>
        <taxon>Eukaryota</taxon>
        <taxon>Fungi</taxon>
        <taxon>Dikarya</taxon>
        <taxon>Ascomycota</taxon>
        <taxon>Pezizomycotina</taxon>
        <taxon>Dothideomycetes</taxon>
        <taxon>Dothideomycetidae</taxon>
        <taxon>Mycosphaerellales</taxon>
        <taxon>Mycosphaerellaceae</taxon>
        <taxon>Fulvia</taxon>
    </lineage>
</organism>
<dbReference type="EMBL" id="CP090163">
    <property type="protein sequence ID" value="UJO11747.1"/>
    <property type="molecule type" value="Genomic_DNA"/>
</dbReference>
<keyword evidence="5 11" id="KW-0963">Cytoplasm</keyword>
<dbReference type="PANTHER" id="PTHR21210:SF0">
    <property type="entry name" value="TRNA (URACIL-O(2)-)-METHYLTRANSFERASE-RELATED"/>
    <property type="match status" value="1"/>
</dbReference>
<accession>A0A9Q8P3J0</accession>
<dbReference type="PANTHER" id="PTHR21210">
    <property type="entry name" value="TRNA (URACIL-O(2)-)-METHYLTRANSFERASE-RELATED"/>
    <property type="match status" value="1"/>
</dbReference>
<evidence type="ECO:0000256" key="5">
    <source>
        <dbReference type="ARBA" id="ARBA00022490"/>
    </source>
</evidence>
<evidence type="ECO:0000256" key="11">
    <source>
        <dbReference type="RuleBase" id="RU368004"/>
    </source>
</evidence>
<evidence type="ECO:0000313" key="14">
    <source>
        <dbReference type="Proteomes" id="UP000756132"/>
    </source>
</evidence>
<dbReference type="GO" id="GO:0141101">
    <property type="term" value="F:tRNA(Ser) (uridine(44)-2'-O-)-methyltransferase activity"/>
    <property type="evidence" value="ECO:0007669"/>
    <property type="project" value="UniProtKB-EC"/>
</dbReference>
<evidence type="ECO:0000256" key="9">
    <source>
        <dbReference type="ARBA" id="ARBA00022694"/>
    </source>
</evidence>
<reference evidence="13" key="2">
    <citation type="journal article" date="2022" name="Microb. Genom.">
        <title>A chromosome-scale genome assembly of the tomato pathogen Cladosporium fulvum reveals a compartmentalized genome architecture and the presence of a dispensable chromosome.</title>
        <authorList>
            <person name="Zaccaron A.Z."/>
            <person name="Chen L.H."/>
            <person name="Samaras A."/>
            <person name="Stergiopoulos I."/>
        </authorList>
    </citation>
    <scope>NUCLEOTIDE SEQUENCE</scope>
    <source>
        <strain evidence="13">Race5_Kim</strain>
    </source>
</reference>
<dbReference type="KEGG" id="ffu:CLAFUR5_01082"/>
<evidence type="ECO:0000256" key="2">
    <source>
        <dbReference type="ARBA" id="ARBA00009056"/>
    </source>
</evidence>
<name>A0A9Q8P3J0_PASFU</name>
<comment type="function">
    <text evidence="11">Adenosyl-L-methionine (AdoMet)-dependent tRNA (uracil-O(2)-)-methyltransferase.</text>
</comment>
<reference evidence="13" key="1">
    <citation type="submission" date="2021-12" db="EMBL/GenBank/DDBJ databases">
        <authorList>
            <person name="Zaccaron A."/>
            <person name="Stergiopoulos I."/>
        </authorList>
    </citation>
    <scope>NUCLEOTIDE SEQUENCE</scope>
    <source>
        <strain evidence="13">Race5_Kim</strain>
    </source>
</reference>
<feature type="compositionally biased region" description="Basic and acidic residues" evidence="12">
    <location>
        <begin position="493"/>
        <end position="511"/>
    </location>
</feature>
<evidence type="ECO:0000256" key="7">
    <source>
        <dbReference type="ARBA" id="ARBA00022679"/>
    </source>
</evidence>
<feature type="region of interest" description="Disordered" evidence="12">
    <location>
        <begin position="12"/>
        <end position="51"/>
    </location>
</feature>
<feature type="region of interest" description="Disordered" evidence="12">
    <location>
        <begin position="474"/>
        <end position="511"/>
    </location>
</feature>
<keyword evidence="9 11" id="KW-0819">tRNA processing</keyword>
<evidence type="ECO:0000256" key="12">
    <source>
        <dbReference type="SAM" id="MobiDB-lite"/>
    </source>
</evidence>
<comment type="catalytic activity">
    <reaction evidence="10 11">
        <text>uridine(44) in tRNA(Ser) + S-adenosyl-L-methionine = 2'-O-methyluridine(44) in tRNA(Ser) + S-adenosyl-L-homocysteine + H(+)</text>
        <dbReference type="Rhea" id="RHEA:43100"/>
        <dbReference type="Rhea" id="RHEA-COMP:10339"/>
        <dbReference type="Rhea" id="RHEA-COMP:10340"/>
        <dbReference type="ChEBI" id="CHEBI:15378"/>
        <dbReference type="ChEBI" id="CHEBI:57856"/>
        <dbReference type="ChEBI" id="CHEBI:59789"/>
        <dbReference type="ChEBI" id="CHEBI:65315"/>
        <dbReference type="ChEBI" id="CHEBI:74478"/>
        <dbReference type="EC" id="2.1.1.211"/>
    </reaction>
</comment>
<dbReference type="Pfam" id="PF07757">
    <property type="entry name" value="AdoMet_MTase"/>
    <property type="match status" value="1"/>
</dbReference>
<evidence type="ECO:0000256" key="8">
    <source>
        <dbReference type="ARBA" id="ARBA00022691"/>
    </source>
</evidence>
<dbReference type="RefSeq" id="XP_047756113.1">
    <property type="nucleotide sequence ID" value="XM_047900230.1"/>
</dbReference>
<keyword evidence="7 11" id="KW-0808">Transferase</keyword>
<keyword evidence="8 11" id="KW-0949">S-adenosyl-L-methionine</keyword>
<dbReference type="Proteomes" id="UP000756132">
    <property type="component" value="Chromosome 1"/>
</dbReference>
<dbReference type="OrthoDB" id="10047021at2759"/>
<comment type="subcellular location">
    <subcellularLocation>
        <location evidence="1 11">Cytoplasm</location>
    </subcellularLocation>
</comment>
<evidence type="ECO:0000256" key="10">
    <source>
        <dbReference type="ARBA" id="ARBA00047957"/>
    </source>
</evidence>
<dbReference type="GO" id="GO:0005737">
    <property type="term" value="C:cytoplasm"/>
    <property type="evidence" value="ECO:0007669"/>
    <property type="project" value="UniProtKB-SubCell"/>
</dbReference>
<sequence>MILTYRTELQPGKNKKGVHISGPKAVHSSDDQITQKKPAFEPRERAKLTPPSSLPDELWLPILQCPCPFPPELFSRVMLNMVKNPNVTSSHLFRADIFYDSDNDQYFDPSTTEYPSNGLAKHLKAEYQPRSAQWPGAQLTRTIVRQLIPRNPQLDRPLVQTCHFFRRLDGGKEDTVVMYVPHVDNADEMPFYHPAVSQIAFTHTWSTHGASISASNEHQGTMTLLYRLYSGTTITTKQERTALKLLQTIHKHGQGQLLGYEKRVHLDRIIPQKRYQDTYSVMKAKYGKMLSEQWVEHTDPGKHVFEDIGIAAFLVELWRDMFEVPMKEFTASEEKAAVSSKPPFPGFVDIGCGNGVLTYILLTEGYHGWGFDARRRKTWETFPASVQDQLKQSILVPNIFITDCDSDHQGVFHDGIFDPEAFIISNHADELTPWTPLLAFLNNSAFIAIPCCSHDLAGARFRAPTTTKAIKKAPTRLPQQVEVPAGDADDEDRPSKHQAAETGSLKRSEAQRKIPSAYSTLCSYVRSLAIELGFLPEEDVLRIPSTRNSCILGRNGTSASAENSEKRDVVKRLIERELKRDIEAIGAQWIENARKLMKKPSSGH</sequence>
<comment type="similarity">
    <text evidence="2 11">Belongs to the TRM44 family.</text>
</comment>
<keyword evidence="14" id="KW-1185">Reference proteome</keyword>
<dbReference type="InterPro" id="IPR011671">
    <property type="entry name" value="tRNA_uracil_MeTrfase"/>
</dbReference>
<evidence type="ECO:0000256" key="1">
    <source>
        <dbReference type="ARBA" id="ARBA00004496"/>
    </source>
</evidence>
<protein>
    <recommendedName>
        <fullName evidence="4 11">tRNA (uracil-O(2)-)-methyltransferase</fullName>
        <ecNumber evidence="3 11">2.1.1.211</ecNumber>
    </recommendedName>
</protein>
<dbReference type="EC" id="2.1.1.211" evidence="3 11"/>
<evidence type="ECO:0000256" key="3">
    <source>
        <dbReference type="ARBA" id="ARBA00012795"/>
    </source>
</evidence>
<evidence type="ECO:0000313" key="13">
    <source>
        <dbReference type="EMBL" id="UJO11747.1"/>
    </source>
</evidence>
<dbReference type="AlphaFoldDB" id="A0A9Q8P3J0"/>
<evidence type="ECO:0000256" key="6">
    <source>
        <dbReference type="ARBA" id="ARBA00022603"/>
    </source>
</evidence>
<gene>
    <name evidence="13" type="ORF">CLAFUR5_01082</name>
</gene>
<proteinExistence type="inferred from homology"/>
<dbReference type="GO" id="GO:0030488">
    <property type="term" value="P:tRNA methylation"/>
    <property type="evidence" value="ECO:0007669"/>
    <property type="project" value="UniProtKB-UniRule"/>
</dbReference>